<keyword evidence="4" id="KW-1185">Reference proteome</keyword>
<dbReference type="AlphaFoldDB" id="A0A9E7N9L2"/>
<reference evidence="3" key="1">
    <citation type="submission" date="2022-06" db="EMBL/GenBank/DDBJ databases">
        <title>Diverse halophilic archaea isolated from saline environments.</title>
        <authorList>
            <person name="Cui H.-L."/>
        </authorList>
    </citation>
    <scope>NUCLEOTIDE SEQUENCE</scope>
    <source>
        <strain evidence="3">WLHS1</strain>
    </source>
</reference>
<dbReference type="GeneID" id="73291657"/>
<gene>
    <name evidence="3" type="ORF">NGM29_16385</name>
</gene>
<dbReference type="InterPro" id="IPR019920">
    <property type="entry name" value="F420-binding_dom_put"/>
</dbReference>
<accession>A0A9E7N9L2</accession>
<organism evidence="3 4">
    <name type="scientific">Natronosalvus rutilus</name>
    <dbReference type="NCBI Taxonomy" id="2953753"/>
    <lineage>
        <taxon>Archaea</taxon>
        <taxon>Methanobacteriati</taxon>
        <taxon>Methanobacteriota</taxon>
        <taxon>Stenosarchaea group</taxon>
        <taxon>Halobacteria</taxon>
        <taxon>Halobacteriales</taxon>
        <taxon>Natrialbaceae</taxon>
        <taxon>Natronosalvus</taxon>
    </lineage>
</organism>
<feature type="domain" description="Pyridoxamine 5'-phosphate oxidase N-terminal" evidence="2">
    <location>
        <begin position="5"/>
        <end position="129"/>
    </location>
</feature>
<name>A0A9E7N9L2_9EURY</name>
<dbReference type="RefSeq" id="WP_254157688.1">
    <property type="nucleotide sequence ID" value="NZ_CP100355.1"/>
</dbReference>
<dbReference type="InterPro" id="IPR012349">
    <property type="entry name" value="Split_barrel_FMN-bd"/>
</dbReference>
<protein>
    <submittedName>
        <fullName evidence="3">PPOX class F420-dependent oxidoreductase</fullName>
    </submittedName>
</protein>
<evidence type="ECO:0000259" key="2">
    <source>
        <dbReference type="Pfam" id="PF01243"/>
    </source>
</evidence>
<dbReference type="NCBIfam" id="TIGR03618">
    <property type="entry name" value="Rv1155_F420"/>
    <property type="match status" value="1"/>
</dbReference>
<keyword evidence="1" id="KW-0560">Oxidoreductase</keyword>
<dbReference type="KEGG" id="sawl:NGM29_16385"/>
<dbReference type="InterPro" id="IPR052019">
    <property type="entry name" value="F420H2_bilvrd_red/Heme_oxyg"/>
</dbReference>
<dbReference type="Pfam" id="PF01243">
    <property type="entry name" value="PNPOx_N"/>
    <property type="match status" value="1"/>
</dbReference>
<proteinExistence type="predicted"/>
<sequence length="134" mass="15397">MESIPAAFADLFERKTVAHLATIMPDGTPQVTPVWIDRDDDGYVIVNTARNRQKERNVRQNEKVGVSIPDPEDPYRYLSIRGEVEDVTADGAVEHIDKLTRRYFEREEYPHHGEEVGERVILRIRPDRVVANGD</sequence>
<dbReference type="GO" id="GO:0016627">
    <property type="term" value="F:oxidoreductase activity, acting on the CH-CH group of donors"/>
    <property type="evidence" value="ECO:0007669"/>
    <property type="project" value="TreeGrafter"/>
</dbReference>
<evidence type="ECO:0000313" key="3">
    <source>
        <dbReference type="EMBL" id="UTF53326.1"/>
    </source>
</evidence>
<dbReference type="PANTHER" id="PTHR35176:SF6">
    <property type="entry name" value="HEME OXYGENASE HI_0854-RELATED"/>
    <property type="match status" value="1"/>
</dbReference>
<evidence type="ECO:0000313" key="4">
    <source>
        <dbReference type="Proteomes" id="UP001056855"/>
    </source>
</evidence>
<dbReference type="GO" id="GO:0005829">
    <property type="term" value="C:cytosol"/>
    <property type="evidence" value="ECO:0007669"/>
    <property type="project" value="TreeGrafter"/>
</dbReference>
<dbReference type="Gene3D" id="2.30.110.10">
    <property type="entry name" value="Electron Transport, Fmn-binding Protein, Chain A"/>
    <property type="match status" value="1"/>
</dbReference>
<dbReference type="PANTHER" id="PTHR35176">
    <property type="entry name" value="HEME OXYGENASE HI_0854-RELATED"/>
    <property type="match status" value="1"/>
</dbReference>
<dbReference type="Proteomes" id="UP001056855">
    <property type="component" value="Chromosome"/>
</dbReference>
<dbReference type="SUPFAM" id="SSF50475">
    <property type="entry name" value="FMN-binding split barrel"/>
    <property type="match status" value="1"/>
</dbReference>
<evidence type="ECO:0000256" key="1">
    <source>
        <dbReference type="ARBA" id="ARBA00023002"/>
    </source>
</evidence>
<dbReference type="EMBL" id="CP100355">
    <property type="protein sequence ID" value="UTF53326.1"/>
    <property type="molecule type" value="Genomic_DNA"/>
</dbReference>
<dbReference type="InterPro" id="IPR011576">
    <property type="entry name" value="Pyridox_Oxase_N"/>
</dbReference>
<dbReference type="GO" id="GO:0070967">
    <property type="term" value="F:coenzyme F420 binding"/>
    <property type="evidence" value="ECO:0007669"/>
    <property type="project" value="TreeGrafter"/>
</dbReference>